<evidence type="ECO:0000256" key="1">
    <source>
        <dbReference type="ARBA" id="ARBA00004613"/>
    </source>
</evidence>
<evidence type="ECO:0000256" key="11">
    <source>
        <dbReference type="SAM" id="SignalP"/>
    </source>
</evidence>
<evidence type="ECO:0000256" key="10">
    <source>
        <dbReference type="ARBA" id="ARBA00067795"/>
    </source>
</evidence>
<feature type="chain" id="PRO_5034437420" description="Prostate-associated microseminoprotein" evidence="11">
    <location>
        <begin position="37"/>
        <end position="142"/>
    </location>
</feature>
<dbReference type="GO" id="GO:0006954">
    <property type="term" value="P:inflammatory response"/>
    <property type="evidence" value="ECO:0007669"/>
    <property type="project" value="UniProtKB-KW"/>
</dbReference>
<dbReference type="GO" id="GO:0005125">
    <property type="term" value="F:cytokine activity"/>
    <property type="evidence" value="ECO:0007669"/>
    <property type="project" value="UniProtKB-KW"/>
</dbReference>
<name>A0A8C8RZL8_9SAUR</name>
<evidence type="ECO:0000256" key="4">
    <source>
        <dbReference type="ARBA" id="ARBA00022514"/>
    </source>
</evidence>
<dbReference type="PANTHER" id="PTHR10500">
    <property type="entry name" value="BETA-MICROSEMINOPROTEIN"/>
    <property type="match status" value="1"/>
</dbReference>
<keyword evidence="6 11" id="KW-0732">Signal</keyword>
<keyword evidence="3" id="KW-0145">Chemotaxis</keyword>
<dbReference type="FunFam" id="2.60.40.1900:FF:000001">
    <property type="entry name" value="Beta-microseminoprotein"/>
    <property type="match status" value="1"/>
</dbReference>
<sequence length="142" mass="15779">QAAAMARKVQKAQAACVWSRICPLVYFLLQLQGSQAKCYFQAQAPCHHEGKQFTLGESWLGPNCLLCTCLHPAGVGCCEITQHPIDFPDWCKVHYDSQTCQISVVQKANPSLPCVNRMEHEWGSAGTPEPVINKVLEPRLSR</sequence>
<keyword evidence="7" id="KW-1015">Disulfide bond</keyword>
<evidence type="ECO:0000256" key="9">
    <source>
        <dbReference type="ARBA" id="ARBA00055427"/>
    </source>
</evidence>
<comment type="subcellular location">
    <subcellularLocation>
        <location evidence="1">Secreted</location>
    </subcellularLocation>
</comment>
<proteinExistence type="inferred from homology"/>
<dbReference type="Gene3D" id="2.60.40.1900">
    <property type="entry name" value="Beta-microseminoprotein (PSP94) domain"/>
    <property type="match status" value="1"/>
</dbReference>
<dbReference type="GO" id="GO:0006935">
    <property type="term" value="P:chemotaxis"/>
    <property type="evidence" value="ECO:0007669"/>
    <property type="project" value="UniProtKB-KW"/>
</dbReference>
<organism evidence="12 13">
    <name type="scientific">Pelusios castaneus</name>
    <name type="common">West African mud turtle</name>
    <dbReference type="NCBI Taxonomy" id="367368"/>
    <lineage>
        <taxon>Eukaryota</taxon>
        <taxon>Metazoa</taxon>
        <taxon>Chordata</taxon>
        <taxon>Craniata</taxon>
        <taxon>Vertebrata</taxon>
        <taxon>Euteleostomi</taxon>
        <taxon>Archelosauria</taxon>
        <taxon>Testudinata</taxon>
        <taxon>Testudines</taxon>
        <taxon>Pleurodira</taxon>
        <taxon>Pelomedusidae</taxon>
        <taxon>Pelusios</taxon>
    </lineage>
</organism>
<evidence type="ECO:0000313" key="12">
    <source>
        <dbReference type="Ensembl" id="ENSPCEP00000012085.1"/>
    </source>
</evidence>
<feature type="signal peptide" evidence="11">
    <location>
        <begin position="1"/>
        <end position="36"/>
    </location>
</feature>
<evidence type="ECO:0000256" key="7">
    <source>
        <dbReference type="ARBA" id="ARBA00023157"/>
    </source>
</evidence>
<comment type="similarity">
    <text evidence="2">Belongs to the beta-microseminoprotein family.</text>
</comment>
<evidence type="ECO:0000256" key="5">
    <source>
        <dbReference type="ARBA" id="ARBA00022525"/>
    </source>
</evidence>
<evidence type="ECO:0000313" key="13">
    <source>
        <dbReference type="Proteomes" id="UP000694393"/>
    </source>
</evidence>
<keyword evidence="4" id="KW-0202">Cytokine</keyword>
<reference evidence="12" key="1">
    <citation type="submission" date="2025-08" db="UniProtKB">
        <authorList>
            <consortium name="Ensembl"/>
        </authorList>
    </citation>
    <scope>IDENTIFICATION</scope>
</reference>
<keyword evidence="5" id="KW-0964">Secreted</keyword>
<dbReference type="Pfam" id="PF05825">
    <property type="entry name" value="PSP94"/>
    <property type="match status" value="1"/>
</dbReference>
<accession>A0A8C8RZL8</accession>
<dbReference type="AlphaFoldDB" id="A0A8C8RZL8"/>
<dbReference type="PANTHER" id="PTHR10500:SF4">
    <property type="entry name" value="PROSTATE-ASSOCIATED MICROSEMINOPROTEIN"/>
    <property type="match status" value="1"/>
</dbReference>
<evidence type="ECO:0000256" key="2">
    <source>
        <dbReference type="ARBA" id="ARBA00010352"/>
    </source>
</evidence>
<keyword evidence="8" id="KW-0395">Inflammatory response</keyword>
<protein>
    <recommendedName>
        <fullName evidence="10">Prostate-associated microseminoprotein</fullName>
    </recommendedName>
</protein>
<evidence type="ECO:0000256" key="3">
    <source>
        <dbReference type="ARBA" id="ARBA00022500"/>
    </source>
</evidence>
<comment type="function">
    <text evidence="9">Acts as a ligand for C-C chemokine receptor CCR2. Signals through binding and activation of CCR2 and induces a strong chemotactic response and mobilization of intracellular calcium ions. Exhibits a chemotactic activity for monocytes and lymphocytes but not neutrophils.</text>
</comment>
<dbReference type="Ensembl" id="ENSPCET00000012505.1">
    <property type="protein sequence ID" value="ENSPCEP00000012085.1"/>
    <property type="gene ID" value="ENSPCEG00000009598.1"/>
</dbReference>
<keyword evidence="13" id="KW-1185">Reference proteome</keyword>
<reference evidence="12" key="2">
    <citation type="submission" date="2025-09" db="UniProtKB">
        <authorList>
            <consortium name="Ensembl"/>
        </authorList>
    </citation>
    <scope>IDENTIFICATION</scope>
</reference>
<dbReference type="Proteomes" id="UP000694393">
    <property type="component" value="Unplaced"/>
</dbReference>
<dbReference type="GO" id="GO:0005615">
    <property type="term" value="C:extracellular space"/>
    <property type="evidence" value="ECO:0007669"/>
    <property type="project" value="UniProtKB-KW"/>
</dbReference>
<dbReference type="InterPro" id="IPR008735">
    <property type="entry name" value="PSP94"/>
</dbReference>
<evidence type="ECO:0000256" key="8">
    <source>
        <dbReference type="ARBA" id="ARBA00023198"/>
    </source>
</evidence>
<dbReference type="GO" id="GO:0005737">
    <property type="term" value="C:cytoplasm"/>
    <property type="evidence" value="ECO:0007669"/>
    <property type="project" value="TreeGrafter"/>
</dbReference>
<evidence type="ECO:0000256" key="6">
    <source>
        <dbReference type="ARBA" id="ARBA00022729"/>
    </source>
</evidence>